<dbReference type="RefSeq" id="WP_225958582.1">
    <property type="nucleotide sequence ID" value="NZ_BAAASY010000045.1"/>
</dbReference>
<dbReference type="PANTHER" id="PTHR43464">
    <property type="entry name" value="METHYLTRANSFERASE"/>
    <property type="match status" value="1"/>
</dbReference>
<dbReference type="PANTHER" id="PTHR43464:SF82">
    <property type="entry name" value="METHYLTRANSFERASE DOMAIN-CONTAINING PROTEIN"/>
    <property type="match status" value="1"/>
</dbReference>
<keyword evidence="2" id="KW-0489">Methyltransferase</keyword>
<sequence length="247" mass="26833">MSKEPMDRSLISSIAHADHPIAAPVSAANLDKLLRRTKLRDGARILDLGCGEAMWTLRALELFPGSTADGVDTSASALASAAKHAEARRLRDRIGLHEMGAADFRAAEPYDLVLCVGSTHAFDGLTPSLQAIKQLTRPDGLVLVGEGFWQTPPSPELEAEIGHYPDLAELVAQAEEPGYRTVYAHTSSQGEWDEYEWSWTGSLARWAVDHPGPDGDTALAAALEHRDVWLNGYRGKLGFVTLLLRQA</sequence>
<evidence type="ECO:0000313" key="2">
    <source>
        <dbReference type="EMBL" id="MBE1559787.1"/>
    </source>
</evidence>
<comment type="caution">
    <text evidence="2">The sequence shown here is derived from an EMBL/GenBank/DDBJ whole genome shotgun (WGS) entry which is preliminary data.</text>
</comment>
<organism evidence="2 3">
    <name type="scientific">Nonomuraea africana</name>
    <dbReference type="NCBI Taxonomy" id="46171"/>
    <lineage>
        <taxon>Bacteria</taxon>
        <taxon>Bacillati</taxon>
        <taxon>Actinomycetota</taxon>
        <taxon>Actinomycetes</taxon>
        <taxon>Streptosporangiales</taxon>
        <taxon>Streptosporangiaceae</taxon>
        <taxon>Nonomuraea</taxon>
    </lineage>
</organism>
<dbReference type="GO" id="GO:0032259">
    <property type="term" value="P:methylation"/>
    <property type="evidence" value="ECO:0007669"/>
    <property type="project" value="UniProtKB-KW"/>
</dbReference>
<gene>
    <name evidence="2" type="ORF">H4W81_002566</name>
</gene>
<dbReference type="EMBL" id="JADBEF010000001">
    <property type="protein sequence ID" value="MBE1559787.1"/>
    <property type="molecule type" value="Genomic_DNA"/>
</dbReference>
<dbReference type="GO" id="GO:0008168">
    <property type="term" value="F:methyltransferase activity"/>
    <property type="evidence" value="ECO:0007669"/>
    <property type="project" value="UniProtKB-KW"/>
</dbReference>
<dbReference type="SUPFAM" id="SSF53335">
    <property type="entry name" value="S-adenosyl-L-methionine-dependent methyltransferases"/>
    <property type="match status" value="1"/>
</dbReference>
<reference evidence="2 3" key="1">
    <citation type="submission" date="2020-10" db="EMBL/GenBank/DDBJ databases">
        <title>Sequencing the genomes of 1000 actinobacteria strains.</title>
        <authorList>
            <person name="Klenk H.-P."/>
        </authorList>
    </citation>
    <scope>NUCLEOTIDE SEQUENCE [LARGE SCALE GENOMIC DNA]</scope>
    <source>
        <strain evidence="2 3">DSM 43748</strain>
    </source>
</reference>
<dbReference type="InterPro" id="IPR029063">
    <property type="entry name" value="SAM-dependent_MTases_sf"/>
</dbReference>
<keyword evidence="3" id="KW-1185">Reference proteome</keyword>
<dbReference type="Gene3D" id="3.40.50.150">
    <property type="entry name" value="Vaccinia Virus protein VP39"/>
    <property type="match status" value="1"/>
</dbReference>
<dbReference type="Pfam" id="PF08242">
    <property type="entry name" value="Methyltransf_12"/>
    <property type="match status" value="1"/>
</dbReference>
<feature type="domain" description="Methyltransferase type 12" evidence="1">
    <location>
        <begin position="46"/>
        <end position="141"/>
    </location>
</feature>
<evidence type="ECO:0000259" key="1">
    <source>
        <dbReference type="Pfam" id="PF08242"/>
    </source>
</evidence>
<name>A0ABR9KCP8_9ACTN</name>
<protein>
    <submittedName>
        <fullName evidence="2">SAM-dependent methyltransferase</fullName>
    </submittedName>
</protein>
<proteinExistence type="predicted"/>
<keyword evidence="2" id="KW-0808">Transferase</keyword>
<accession>A0ABR9KCP8</accession>
<dbReference type="Proteomes" id="UP000661607">
    <property type="component" value="Unassembled WGS sequence"/>
</dbReference>
<dbReference type="CDD" id="cd02440">
    <property type="entry name" value="AdoMet_MTases"/>
    <property type="match status" value="1"/>
</dbReference>
<dbReference type="InterPro" id="IPR013217">
    <property type="entry name" value="Methyltransf_12"/>
</dbReference>
<evidence type="ECO:0000313" key="3">
    <source>
        <dbReference type="Proteomes" id="UP000661607"/>
    </source>
</evidence>